<dbReference type="InterPro" id="IPR055342">
    <property type="entry name" value="MreC_beta-barrel_core"/>
</dbReference>
<sequence>MQLLITFFLLLSLLLVLKTPVSSVLGEVFHFVGTPFWNASSGIAGWFHEQGSLITSKKALLKENDELRDIIDRTALDAYSYTLLREENDMLKEKLGRTPEKEFLLARVLATPGQSPFDTLIIDAGSTEGVALGMRIFTDGDFVIGEVTSVFGHSSVVTLYSAPGSELPVILASDGTPATLFGEGGGNFLITLPRGTLISPGDLVNIPALAPEYAAVVDAVDRPEGESLAYVYLKLPMNIYQLKWVYVASPLVSRNGVGEKTQ</sequence>
<dbReference type="GO" id="GO:0008360">
    <property type="term" value="P:regulation of cell shape"/>
    <property type="evidence" value="ECO:0007669"/>
    <property type="project" value="InterPro"/>
</dbReference>
<dbReference type="PANTHER" id="PTHR34138">
    <property type="entry name" value="CELL SHAPE-DETERMINING PROTEIN MREC"/>
    <property type="match status" value="1"/>
</dbReference>
<dbReference type="GO" id="GO:0005886">
    <property type="term" value="C:plasma membrane"/>
    <property type="evidence" value="ECO:0007669"/>
    <property type="project" value="TreeGrafter"/>
</dbReference>
<evidence type="ECO:0000313" key="3">
    <source>
        <dbReference type="Proteomes" id="UP000178106"/>
    </source>
</evidence>
<dbReference type="PANTHER" id="PTHR34138:SF1">
    <property type="entry name" value="CELL SHAPE-DETERMINING PROTEIN MREC"/>
    <property type="match status" value="1"/>
</dbReference>
<accession>A0A1G2E2T7</accession>
<protein>
    <recommendedName>
        <fullName evidence="1">Rod shape-determining protein MreC beta-barrel core domain-containing protein</fullName>
    </recommendedName>
</protein>
<dbReference type="InterPro" id="IPR042177">
    <property type="entry name" value="Cell/Rod_1"/>
</dbReference>
<dbReference type="EMBL" id="MHLU01000030">
    <property type="protein sequence ID" value="OGZ20113.1"/>
    <property type="molecule type" value="Genomic_DNA"/>
</dbReference>
<dbReference type="AlphaFoldDB" id="A0A1G2E2T7"/>
<dbReference type="InterPro" id="IPR007221">
    <property type="entry name" value="MreC"/>
</dbReference>
<gene>
    <name evidence="2" type="ORF">A2494_04060</name>
</gene>
<name>A0A1G2E2T7_9BACT</name>
<organism evidence="2 3">
    <name type="scientific">Candidatus Lloydbacteria bacterium RIFOXYC12_FULL_46_25</name>
    <dbReference type="NCBI Taxonomy" id="1798670"/>
    <lineage>
        <taxon>Bacteria</taxon>
        <taxon>Candidatus Lloydiibacteriota</taxon>
    </lineage>
</organism>
<dbReference type="Pfam" id="PF04085">
    <property type="entry name" value="MreC"/>
    <property type="match status" value="1"/>
</dbReference>
<comment type="caution">
    <text evidence="2">The sequence shown here is derived from an EMBL/GenBank/DDBJ whole genome shotgun (WGS) entry which is preliminary data.</text>
</comment>
<reference evidence="2 3" key="1">
    <citation type="journal article" date="2016" name="Nat. Commun.">
        <title>Thousands of microbial genomes shed light on interconnected biogeochemical processes in an aquifer system.</title>
        <authorList>
            <person name="Anantharaman K."/>
            <person name="Brown C.T."/>
            <person name="Hug L.A."/>
            <person name="Sharon I."/>
            <person name="Castelle C.J."/>
            <person name="Probst A.J."/>
            <person name="Thomas B.C."/>
            <person name="Singh A."/>
            <person name="Wilkins M.J."/>
            <person name="Karaoz U."/>
            <person name="Brodie E.L."/>
            <person name="Williams K.H."/>
            <person name="Hubbard S.S."/>
            <person name="Banfield J.F."/>
        </authorList>
    </citation>
    <scope>NUCLEOTIDE SEQUENCE [LARGE SCALE GENOMIC DNA]</scope>
</reference>
<proteinExistence type="predicted"/>
<dbReference type="Gene3D" id="2.40.10.340">
    <property type="entry name" value="Rod shape-determining protein MreC, domain 1"/>
    <property type="match status" value="1"/>
</dbReference>
<dbReference type="Proteomes" id="UP000178106">
    <property type="component" value="Unassembled WGS sequence"/>
</dbReference>
<evidence type="ECO:0000313" key="2">
    <source>
        <dbReference type="EMBL" id="OGZ20113.1"/>
    </source>
</evidence>
<evidence type="ECO:0000259" key="1">
    <source>
        <dbReference type="Pfam" id="PF04085"/>
    </source>
</evidence>
<feature type="domain" description="Rod shape-determining protein MreC beta-barrel core" evidence="1">
    <location>
        <begin position="110"/>
        <end position="248"/>
    </location>
</feature>